<feature type="transmembrane region" description="Helical" evidence="1">
    <location>
        <begin position="90"/>
        <end position="108"/>
    </location>
</feature>
<comment type="caution">
    <text evidence="2">The sequence shown here is derived from an EMBL/GenBank/DDBJ whole genome shotgun (WGS) entry which is preliminary data.</text>
</comment>
<dbReference type="InterPro" id="IPR021385">
    <property type="entry name" value="DUF3017"/>
</dbReference>
<reference evidence="2 3" key="1">
    <citation type="submission" date="2018-01" db="EMBL/GenBank/DDBJ databases">
        <title>Lactibacter flavus gen. nov., sp. nov., a novel bacterium of the family Propionibacteriaceae isolated from raw milk and dairy products.</title>
        <authorList>
            <person name="Wenning M."/>
            <person name="Breitenwieser F."/>
            <person name="Huptas C."/>
            <person name="von Neubeck M."/>
            <person name="Busse H.-J."/>
            <person name="Scherer S."/>
        </authorList>
    </citation>
    <scope>NUCLEOTIDE SEQUENCE [LARGE SCALE GENOMIC DNA]</scope>
    <source>
        <strain evidence="2 3">VG341</strain>
    </source>
</reference>
<gene>
    <name evidence="2" type="ORF">C1706_08520</name>
</gene>
<dbReference type="EMBL" id="PPCV01000005">
    <property type="protein sequence ID" value="RXW32079.1"/>
    <property type="molecule type" value="Genomic_DNA"/>
</dbReference>
<name>A0A4Q2EFT5_9ACTN</name>
<evidence type="ECO:0000313" key="2">
    <source>
        <dbReference type="EMBL" id="RXW32079.1"/>
    </source>
</evidence>
<evidence type="ECO:0000256" key="1">
    <source>
        <dbReference type="SAM" id="Phobius"/>
    </source>
</evidence>
<keyword evidence="3" id="KW-1185">Reference proteome</keyword>
<keyword evidence="1" id="KW-0812">Transmembrane</keyword>
<keyword evidence="1" id="KW-0472">Membrane</keyword>
<accession>A0A4Q2EFT5</accession>
<proteinExistence type="predicted"/>
<keyword evidence="1" id="KW-1133">Transmembrane helix</keyword>
<feature type="transmembrane region" description="Helical" evidence="1">
    <location>
        <begin position="120"/>
        <end position="142"/>
    </location>
</feature>
<sequence>MGEGVLGDAEPGRGGTHDARHALVECGRSRRGVGGVPVVTGPTSGWSPEQGPRPPRPWWAQIVGQWPLALVLVGVASGVLWAGLGHWKRGTFVIGAAFALGTVLRAVLPNERVGLLGVRTRLVDVACLGVLALGIIILVLVVPPQV</sequence>
<evidence type="ECO:0000313" key="3">
    <source>
        <dbReference type="Proteomes" id="UP000290624"/>
    </source>
</evidence>
<dbReference type="Pfam" id="PF11222">
    <property type="entry name" value="DUF3017"/>
    <property type="match status" value="1"/>
</dbReference>
<protein>
    <recommendedName>
        <fullName evidence="4">DUF3017 domain-containing protein</fullName>
    </recommendedName>
</protein>
<evidence type="ECO:0008006" key="4">
    <source>
        <dbReference type="Google" id="ProtNLM"/>
    </source>
</evidence>
<dbReference type="Proteomes" id="UP000290624">
    <property type="component" value="Unassembled WGS sequence"/>
</dbReference>
<feature type="transmembrane region" description="Helical" evidence="1">
    <location>
        <begin position="66"/>
        <end position="84"/>
    </location>
</feature>
<organism evidence="2 3">
    <name type="scientific">Propioniciclava flava</name>
    <dbReference type="NCBI Taxonomy" id="2072026"/>
    <lineage>
        <taxon>Bacteria</taxon>
        <taxon>Bacillati</taxon>
        <taxon>Actinomycetota</taxon>
        <taxon>Actinomycetes</taxon>
        <taxon>Propionibacteriales</taxon>
        <taxon>Propionibacteriaceae</taxon>
        <taxon>Propioniciclava</taxon>
    </lineage>
</organism>
<dbReference type="AlphaFoldDB" id="A0A4Q2EFT5"/>
<dbReference type="OrthoDB" id="3732655at2"/>